<keyword evidence="3" id="KW-0574">Periplasm</keyword>
<dbReference type="EMBL" id="LAJE02000080">
    <property type="protein sequence ID" value="OEO32254.1"/>
    <property type="molecule type" value="Genomic_DNA"/>
</dbReference>
<sequence>MARARRLAGAVATLAILAGAGGVAAQDKSLLVMGGQGHEDNMRAIGTAAGGTDILGPFEAETGIKVSWSAATNPQLQEALQRLGPLSSTAEDVIFVHQFDTNARLPDFLEPLDGYLADAPIEGFPHDWAPGVAAASVFDGKRYLIPFRCGAMTLWYNDQIFAERGVGAGPKVPEDIYEIAKAATYTRDNGEQVFGVAFRGTSWSITEDLAALSRAYGGEMVLPDGTVTVNQPPVVEAVNLLKRLFKDGLMPPNWATLDQTGVNQLFKDDRVAMTLGGTNYDKTFNDGQSLVSGHAVATRWPLVKDLQTADRSSGAGTVFYWGLGILKGSQHKDAAWEFIRRISNPQSVHALAGNGSGPCTGAELAVSAEADPAMAIQAEIFAAANNPLPVNENINQIRDALGETIQNIVVNDLDTQAELDGLARRLERLYR</sequence>
<comment type="caution">
    <text evidence="5">The sequence shown here is derived from an EMBL/GenBank/DDBJ whole genome shotgun (WGS) entry which is preliminary data.</text>
</comment>
<dbReference type="InterPro" id="IPR006059">
    <property type="entry name" value="SBP"/>
</dbReference>
<protein>
    <recommendedName>
        <fullName evidence="7">ABC transporter substrate-binding protein</fullName>
    </recommendedName>
</protein>
<dbReference type="Proteomes" id="UP000095463">
    <property type="component" value="Unassembled WGS sequence"/>
</dbReference>
<dbReference type="InterPro" id="IPR050490">
    <property type="entry name" value="Bact_solute-bd_prot1"/>
</dbReference>
<reference evidence="5 6" key="1">
    <citation type="journal article" date="2015" name="Genome Announc.">
        <title>Genome Assemblies of Three Soil-Associated Devosia species: D. insulae, D. limi, and D. soli.</title>
        <authorList>
            <person name="Hassan Y.I."/>
            <person name="Lepp D."/>
            <person name="Zhou T."/>
        </authorList>
    </citation>
    <scope>NUCLEOTIDE SEQUENCE [LARGE SCALE GENOMIC DNA]</scope>
    <source>
        <strain evidence="5 6">DS-56</strain>
    </source>
</reference>
<feature type="chain" id="PRO_5009190647" description="ABC transporter substrate-binding protein" evidence="4">
    <location>
        <begin position="26"/>
        <end position="431"/>
    </location>
</feature>
<comment type="subcellular location">
    <subcellularLocation>
        <location evidence="1">Periplasm</location>
    </subcellularLocation>
</comment>
<accession>A0A1E5XUM7</accession>
<evidence type="ECO:0000256" key="2">
    <source>
        <dbReference type="ARBA" id="ARBA00008520"/>
    </source>
</evidence>
<dbReference type="GO" id="GO:0042597">
    <property type="term" value="C:periplasmic space"/>
    <property type="evidence" value="ECO:0007669"/>
    <property type="project" value="UniProtKB-SubCell"/>
</dbReference>
<feature type="signal peptide" evidence="4">
    <location>
        <begin position="1"/>
        <end position="25"/>
    </location>
</feature>
<dbReference type="AlphaFoldDB" id="A0A1E5XUM7"/>
<dbReference type="SUPFAM" id="SSF53850">
    <property type="entry name" value="Periplasmic binding protein-like II"/>
    <property type="match status" value="1"/>
</dbReference>
<dbReference type="PANTHER" id="PTHR43649">
    <property type="entry name" value="ARABINOSE-BINDING PROTEIN-RELATED"/>
    <property type="match status" value="1"/>
</dbReference>
<name>A0A1E5XUM7_9HYPH</name>
<evidence type="ECO:0000256" key="1">
    <source>
        <dbReference type="ARBA" id="ARBA00004418"/>
    </source>
</evidence>
<comment type="similarity">
    <text evidence="2">Belongs to the bacterial solute-binding protein 1 family.</text>
</comment>
<evidence type="ECO:0000256" key="4">
    <source>
        <dbReference type="SAM" id="SignalP"/>
    </source>
</evidence>
<proteinExistence type="inferred from homology"/>
<dbReference type="PANTHER" id="PTHR43649:SF12">
    <property type="entry name" value="DIACETYLCHITOBIOSE BINDING PROTEIN DASA"/>
    <property type="match status" value="1"/>
</dbReference>
<organism evidence="5 6">
    <name type="scientific">Devosia insulae DS-56</name>
    <dbReference type="NCBI Taxonomy" id="1116389"/>
    <lineage>
        <taxon>Bacteria</taxon>
        <taxon>Pseudomonadati</taxon>
        <taxon>Pseudomonadota</taxon>
        <taxon>Alphaproteobacteria</taxon>
        <taxon>Hyphomicrobiales</taxon>
        <taxon>Devosiaceae</taxon>
        <taxon>Devosia</taxon>
    </lineage>
</organism>
<gene>
    <name evidence="5" type="ORF">VW23_012495</name>
</gene>
<evidence type="ECO:0000313" key="6">
    <source>
        <dbReference type="Proteomes" id="UP000095463"/>
    </source>
</evidence>
<evidence type="ECO:0000313" key="5">
    <source>
        <dbReference type="EMBL" id="OEO32254.1"/>
    </source>
</evidence>
<dbReference type="Pfam" id="PF01547">
    <property type="entry name" value="SBP_bac_1"/>
    <property type="match status" value="1"/>
</dbReference>
<dbReference type="Gene3D" id="3.40.190.10">
    <property type="entry name" value="Periplasmic binding protein-like II"/>
    <property type="match status" value="2"/>
</dbReference>
<keyword evidence="4" id="KW-0732">Signal</keyword>
<evidence type="ECO:0000256" key="3">
    <source>
        <dbReference type="ARBA" id="ARBA00022764"/>
    </source>
</evidence>
<keyword evidence="6" id="KW-1185">Reference proteome</keyword>
<evidence type="ECO:0008006" key="7">
    <source>
        <dbReference type="Google" id="ProtNLM"/>
    </source>
</evidence>